<name>A6JCM8_RAT</name>
<dbReference type="EMBL" id="CH473980">
    <property type="protein sequence ID" value="EDM08755.1"/>
    <property type="molecule type" value="Genomic_DNA"/>
</dbReference>
<dbReference type="AlphaFoldDB" id="A6JCM8"/>
<sequence length="54" mass="5998">MSCKETGQVLFPFGLHSSKIVLQGVSFWPLIPFSLLCDLQTKGTIQNLDLSLFV</sequence>
<accession>A6JCM8</accession>
<reference evidence="2" key="1">
    <citation type="submission" date="2005-09" db="EMBL/GenBank/DDBJ databases">
        <authorList>
            <person name="Mural R.J."/>
            <person name="Li P.W."/>
            <person name="Adams M.D."/>
            <person name="Amanatides P.G."/>
            <person name="Baden-Tillson H."/>
            <person name="Barnstead M."/>
            <person name="Chin S.H."/>
            <person name="Dew I."/>
            <person name="Evans C.A."/>
            <person name="Ferriera S."/>
            <person name="Flanigan M."/>
            <person name="Fosler C."/>
            <person name="Glodek A."/>
            <person name="Gu Z."/>
            <person name="Holt R.A."/>
            <person name="Jennings D."/>
            <person name="Kraft C.L."/>
            <person name="Lu F."/>
            <person name="Nguyen T."/>
            <person name="Nusskern D.R."/>
            <person name="Pfannkoch C.M."/>
            <person name="Sitter C."/>
            <person name="Sutton G.G."/>
            <person name="Venter J.C."/>
            <person name="Wang Z."/>
            <person name="Woodage T."/>
            <person name="Zheng X.H."/>
            <person name="Zhong F."/>
        </authorList>
    </citation>
    <scope>NUCLEOTIDE SEQUENCE [LARGE SCALE GENOMIC DNA]</scope>
    <source>
        <strain>BN</strain>
        <strain evidence="2">Sprague-Dawley</strain>
    </source>
</reference>
<evidence type="ECO:0000313" key="2">
    <source>
        <dbReference type="Proteomes" id="UP000234681"/>
    </source>
</evidence>
<proteinExistence type="predicted"/>
<gene>
    <name evidence="1" type="ORF">rCG_24858</name>
</gene>
<evidence type="ECO:0000313" key="1">
    <source>
        <dbReference type="EMBL" id="EDM08755.1"/>
    </source>
</evidence>
<organism evidence="1 2">
    <name type="scientific">Rattus norvegicus</name>
    <name type="common">Rat</name>
    <dbReference type="NCBI Taxonomy" id="10116"/>
    <lineage>
        <taxon>Eukaryota</taxon>
        <taxon>Metazoa</taxon>
        <taxon>Chordata</taxon>
        <taxon>Craniata</taxon>
        <taxon>Vertebrata</taxon>
        <taxon>Euteleostomi</taxon>
        <taxon>Mammalia</taxon>
        <taxon>Eutheria</taxon>
        <taxon>Euarchontoglires</taxon>
        <taxon>Glires</taxon>
        <taxon>Rodentia</taxon>
        <taxon>Myomorpha</taxon>
        <taxon>Muroidea</taxon>
        <taxon>Muridae</taxon>
        <taxon>Murinae</taxon>
        <taxon>Rattus</taxon>
    </lineage>
</organism>
<protein>
    <submittedName>
        <fullName evidence="1">RCG24858</fullName>
    </submittedName>
</protein>
<dbReference type="Proteomes" id="UP000234681">
    <property type="component" value="Chromosome 1"/>
</dbReference>